<accession>A0ABT1ES68</accession>
<comment type="caution">
    <text evidence="2">The sequence shown here is derived from an EMBL/GenBank/DDBJ whole genome shotgun (WGS) entry which is preliminary data.</text>
</comment>
<organism evidence="2 3">
    <name type="scientific">Acetobacter cerevisiae</name>
    <dbReference type="NCBI Taxonomy" id="178900"/>
    <lineage>
        <taxon>Bacteria</taxon>
        <taxon>Pseudomonadati</taxon>
        <taxon>Pseudomonadota</taxon>
        <taxon>Alphaproteobacteria</taxon>
        <taxon>Acetobacterales</taxon>
        <taxon>Acetobacteraceae</taxon>
        <taxon>Acetobacter</taxon>
    </lineage>
</organism>
<dbReference type="Proteomes" id="UP001523543">
    <property type="component" value="Unassembled WGS sequence"/>
</dbReference>
<gene>
    <name evidence="2" type="ORF">NKW54_08595</name>
</gene>
<sequence length="158" mass="18600">MTSPYSHRFVPTLKTPTKQTGGRSPSLIKIVLTAGAVTLGFEVAQQFLARAYVNHKWKVYRQKDRPGELFSCVNQSDLRSEWMCRFFEAIGGDKFLWLLKNPRWLLNDMRCYFYRGSLWISIPPAGRKKFKSREEFYDFCTELGKYIGDLLRKREEKL</sequence>
<feature type="region of interest" description="Disordered" evidence="1">
    <location>
        <begin position="1"/>
        <end position="22"/>
    </location>
</feature>
<evidence type="ECO:0000313" key="2">
    <source>
        <dbReference type="EMBL" id="MCP1245997.1"/>
    </source>
</evidence>
<name>A0ABT1ES68_9PROT</name>
<proteinExistence type="predicted"/>
<dbReference type="EMBL" id="JAMYZR010000009">
    <property type="protein sequence ID" value="MCP1245997.1"/>
    <property type="molecule type" value="Genomic_DNA"/>
</dbReference>
<evidence type="ECO:0000256" key="1">
    <source>
        <dbReference type="SAM" id="MobiDB-lite"/>
    </source>
</evidence>
<dbReference type="RefSeq" id="WP_253550244.1">
    <property type="nucleotide sequence ID" value="NZ_JAMYZR010000009.1"/>
</dbReference>
<keyword evidence="3" id="KW-1185">Reference proteome</keyword>
<reference evidence="2 3" key="1">
    <citation type="submission" date="2022-06" db="EMBL/GenBank/DDBJ databases">
        <title>Acetobacer genomes from food samples.</title>
        <authorList>
            <person name="Sombolestani A."/>
        </authorList>
    </citation>
    <scope>NUCLEOTIDE SEQUENCE [LARGE SCALE GENOMIC DNA]</scope>
    <source>
        <strain evidence="2 3">R-83281</strain>
    </source>
</reference>
<evidence type="ECO:0000313" key="3">
    <source>
        <dbReference type="Proteomes" id="UP001523543"/>
    </source>
</evidence>
<protein>
    <submittedName>
        <fullName evidence="2">Uncharacterized protein</fullName>
    </submittedName>
</protein>